<dbReference type="EC" id="3.1.26.5" evidence="6 7"/>
<dbReference type="RefSeq" id="WP_178931481.1">
    <property type="nucleotide sequence ID" value="NZ_JACBAZ010000002.1"/>
</dbReference>
<evidence type="ECO:0000313" key="9">
    <source>
        <dbReference type="Proteomes" id="UP000557872"/>
    </source>
</evidence>
<evidence type="ECO:0000313" key="8">
    <source>
        <dbReference type="EMBL" id="NWK54934.1"/>
    </source>
</evidence>
<keyword evidence="5 6" id="KW-0694">RNA-binding</keyword>
<gene>
    <name evidence="6 8" type="primary">rnpA</name>
    <name evidence="8" type="ORF">HW115_04895</name>
</gene>
<dbReference type="GO" id="GO:0042781">
    <property type="term" value="F:3'-tRNA processing endoribonuclease activity"/>
    <property type="evidence" value="ECO:0007669"/>
    <property type="project" value="TreeGrafter"/>
</dbReference>
<comment type="similarity">
    <text evidence="6">Belongs to the RnpA family.</text>
</comment>
<comment type="catalytic activity">
    <reaction evidence="6">
        <text>Endonucleolytic cleavage of RNA, removing 5'-extranucleotides from tRNA precursor.</text>
        <dbReference type="EC" id="3.1.26.5"/>
    </reaction>
</comment>
<dbReference type="InterPro" id="IPR000100">
    <property type="entry name" value="RNase_P"/>
</dbReference>
<dbReference type="GO" id="GO:0030677">
    <property type="term" value="C:ribonuclease P complex"/>
    <property type="evidence" value="ECO:0007669"/>
    <property type="project" value="TreeGrafter"/>
</dbReference>
<dbReference type="GO" id="GO:0004526">
    <property type="term" value="F:ribonuclease P activity"/>
    <property type="evidence" value="ECO:0007669"/>
    <property type="project" value="UniProtKB-UniRule"/>
</dbReference>
<protein>
    <recommendedName>
        <fullName evidence="6 7">Ribonuclease P protein component</fullName>
        <shortName evidence="6">RNase P protein</shortName>
        <shortName evidence="6">RNaseP protein</shortName>
        <ecNumber evidence="6 7">3.1.26.5</ecNumber>
    </recommendedName>
    <alternativeName>
        <fullName evidence="6">Protein C5</fullName>
    </alternativeName>
</protein>
<evidence type="ECO:0000256" key="1">
    <source>
        <dbReference type="ARBA" id="ARBA00022694"/>
    </source>
</evidence>
<dbReference type="GO" id="GO:0001682">
    <property type="term" value="P:tRNA 5'-leader removal"/>
    <property type="evidence" value="ECO:0007669"/>
    <property type="project" value="UniProtKB-UniRule"/>
</dbReference>
<organism evidence="8 9">
    <name type="scientific">Oceaniferula marina</name>
    <dbReference type="NCBI Taxonomy" id="2748318"/>
    <lineage>
        <taxon>Bacteria</taxon>
        <taxon>Pseudomonadati</taxon>
        <taxon>Verrucomicrobiota</taxon>
        <taxon>Verrucomicrobiia</taxon>
        <taxon>Verrucomicrobiales</taxon>
        <taxon>Verrucomicrobiaceae</taxon>
        <taxon>Oceaniferula</taxon>
    </lineage>
</organism>
<comment type="subunit">
    <text evidence="6">Consists of a catalytic RNA component (M1 or rnpB) and a protein subunit.</text>
</comment>
<comment type="caution">
    <text evidence="8">The sequence shown here is derived from an EMBL/GenBank/DDBJ whole genome shotgun (WGS) entry which is preliminary data.</text>
</comment>
<keyword evidence="9" id="KW-1185">Reference proteome</keyword>
<dbReference type="InterPro" id="IPR014721">
    <property type="entry name" value="Ribsml_uS5_D2-typ_fold_subgr"/>
</dbReference>
<keyword evidence="4 6" id="KW-0378">Hydrolase</keyword>
<dbReference type="GO" id="GO:0000049">
    <property type="term" value="F:tRNA binding"/>
    <property type="evidence" value="ECO:0007669"/>
    <property type="project" value="UniProtKB-UniRule"/>
</dbReference>
<dbReference type="AlphaFoldDB" id="A0A851GLA1"/>
<dbReference type="Proteomes" id="UP000557872">
    <property type="component" value="Unassembled WGS sequence"/>
</dbReference>
<accession>A0A851GLA1</accession>
<evidence type="ECO:0000256" key="4">
    <source>
        <dbReference type="ARBA" id="ARBA00022801"/>
    </source>
</evidence>
<sequence length="127" mass="14600">MRLARKFSMTRHAEFSTVRQHGQAKGGPYLVLSTLGDEKLPHHKAGVIVTRKVGNAVTRNRLRRRIHHIQAKHLDSIQGKRYIVTILRWRAPEATFEQLEHDWLKQARRLGILQPAAPPEHNPSSQP</sequence>
<keyword evidence="1 6" id="KW-0819">tRNA processing</keyword>
<dbReference type="PANTHER" id="PTHR33992:SF1">
    <property type="entry name" value="RIBONUCLEASE P PROTEIN COMPONENT"/>
    <property type="match status" value="1"/>
</dbReference>
<dbReference type="SUPFAM" id="SSF54211">
    <property type="entry name" value="Ribosomal protein S5 domain 2-like"/>
    <property type="match status" value="1"/>
</dbReference>
<dbReference type="InterPro" id="IPR020568">
    <property type="entry name" value="Ribosomal_Su5_D2-typ_SF"/>
</dbReference>
<dbReference type="HAMAP" id="MF_00227">
    <property type="entry name" value="RNase_P"/>
    <property type="match status" value="1"/>
</dbReference>
<dbReference type="NCBIfam" id="TIGR00188">
    <property type="entry name" value="rnpA"/>
    <property type="match status" value="1"/>
</dbReference>
<dbReference type="Gene3D" id="3.30.230.10">
    <property type="match status" value="1"/>
</dbReference>
<proteinExistence type="inferred from homology"/>
<evidence type="ECO:0000256" key="2">
    <source>
        <dbReference type="ARBA" id="ARBA00022722"/>
    </source>
</evidence>
<keyword evidence="2 6" id="KW-0540">Nuclease</keyword>
<dbReference type="PANTHER" id="PTHR33992">
    <property type="entry name" value="RIBONUCLEASE P PROTEIN COMPONENT"/>
    <property type="match status" value="1"/>
</dbReference>
<evidence type="ECO:0000256" key="6">
    <source>
        <dbReference type="HAMAP-Rule" id="MF_00227"/>
    </source>
</evidence>
<name>A0A851GLA1_9BACT</name>
<comment type="function">
    <text evidence="6">RNaseP catalyzes the removal of the 5'-leader sequence from pre-tRNA to produce the mature 5'-terminus. It can also cleave other RNA substrates such as 4.5S RNA. The protein component plays an auxiliary but essential role in vivo by binding to the 5'-leader sequence and broadening the substrate specificity of the ribozyme.</text>
</comment>
<evidence type="ECO:0000256" key="5">
    <source>
        <dbReference type="ARBA" id="ARBA00022884"/>
    </source>
</evidence>
<keyword evidence="3 6" id="KW-0255">Endonuclease</keyword>
<dbReference type="Pfam" id="PF00825">
    <property type="entry name" value="Ribonuclease_P"/>
    <property type="match status" value="1"/>
</dbReference>
<reference evidence="8 9" key="1">
    <citation type="submission" date="2020-07" db="EMBL/GenBank/DDBJ databases">
        <title>Roseicoccus Jingziensis gen. nov., sp. nov., isolated from coastal seawater.</title>
        <authorList>
            <person name="Feng X."/>
        </authorList>
    </citation>
    <scope>NUCLEOTIDE SEQUENCE [LARGE SCALE GENOMIC DNA]</scope>
    <source>
        <strain evidence="8 9">N1E253</strain>
    </source>
</reference>
<evidence type="ECO:0000256" key="3">
    <source>
        <dbReference type="ARBA" id="ARBA00022759"/>
    </source>
</evidence>
<evidence type="ECO:0000256" key="7">
    <source>
        <dbReference type="NCBIfam" id="TIGR00188"/>
    </source>
</evidence>
<dbReference type="EMBL" id="JACBAZ010000002">
    <property type="protein sequence ID" value="NWK54934.1"/>
    <property type="molecule type" value="Genomic_DNA"/>
</dbReference>